<sequence length="221" mass="25306">MSDFCRFLEIFDQGAGISGTMGRSVPLQADCCGKVHRKKCCPQTFTISRFPRRRKGTFFLQVSHNILAERKSYDEQPDSLCKDIVRSLKKNVSLSPPNEARIVKKGIINSRTLCKDITRPLKKNVSFSLSSEARDRKVWGQHFSRYTFSQQSACDGTERRTTGTVPAIPAPDQISREIGKVIQREKMENETLSFKMEGISFLRLRGGEKELFLFHSYRMDK</sequence>
<dbReference type="AlphaFoldDB" id="A0AAV4QJB8"/>
<name>A0AAV4QJB8_CAEEX</name>
<evidence type="ECO:0000313" key="1">
    <source>
        <dbReference type="EMBL" id="GIY07518.1"/>
    </source>
</evidence>
<organism evidence="1 2">
    <name type="scientific">Caerostris extrusa</name>
    <name type="common">Bark spider</name>
    <name type="synonym">Caerostris bankana</name>
    <dbReference type="NCBI Taxonomy" id="172846"/>
    <lineage>
        <taxon>Eukaryota</taxon>
        <taxon>Metazoa</taxon>
        <taxon>Ecdysozoa</taxon>
        <taxon>Arthropoda</taxon>
        <taxon>Chelicerata</taxon>
        <taxon>Arachnida</taxon>
        <taxon>Araneae</taxon>
        <taxon>Araneomorphae</taxon>
        <taxon>Entelegynae</taxon>
        <taxon>Araneoidea</taxon>
        <taxon>Araneidae</taxon>
        <taxon>Caerostris</taxon>
    </lineage>
</organism>
<gene>
    <name evidence="1" type="ORF">CEXT_78281</name>
</gene>
<dbReference type="EMBL" id="BPLR01006121">
    <property type="protein sequence ID" value="GIY07518.1"/>
    <property type="molecule type" value="Genomic_DNA"/>
</dbReference>
<keyword evidence="2" id="KW-1185">Reference proteome</keyword>
<reference evidence="1 2" key="1">
    <citation type="submission" date="2021-06" db="EMBL/GenBank/DDBJ databases">
        <title>Caerostris extrusa draft genome.</title>
        <authorList>
            <person name="Kono N."/>
            <person name="Arakawa K."/>
        </authorList>
    </citation>
    <scope>NUCLEOTIDE SEQUENCE [LARGE SCALE GENOMIC DNA]</scope>
</reference>
<dbReference type="Proteomes" id="UP001054945">
    <property type="component" value="Unassembled WGS sequence"/>
</dbReference>
<proteinExistence type="predicted"/>
<accession>A0AAV4QJB8</accession>
<evidence type="ECO:0000313" key="2">
    <source>
        <dbReference type="Proteomes" id="UP001054945"/>
    </source>
</evidence>
<comment type="caution">
    <text evidence="1">The sequence shown here is derived from an EMBL/GenBank/DDBJ whole genome shotgun (WGS) entry which is preliminary data.</text>
</comment>
<protein>
    <submittedName>
        <fullName evidence="1">Uncharacterized protein</fullName>
    </submittedName>
</protein>